<dbReference type="RefSeq" id="WP_367780452.1">
    <property type="nucleotide sequence ID" value="NZ_JBFMIA010000019.1"/>
</dbReference>
<name>A0ABV3Q6J0_9BACL</name>
<evidence type="ECO:0000313" key="2">
    <source>
        <dbReference type="Proteomes" id="UP001556040"/>
    </source>
</evidence>
<keyword evidence="2" id="KW-1185">Reference proteome</keyword>
<accession>A0ABV3Q6J0</accession>
<reference evidence="1 2" key="1">
    <citation type="journal article" date="1979" name="Int. J. Syst. Evol. Microbiol.">
        <title>Bacillus globisporus subsp. marinus subsp. nov.</title>
        <authorList>
            <person name="Liu H."/>
        </authorList>
    </citation>
    <scope>NUCLEOTIDE SEQUENCE [LARGE SCALE GENOMIC DNA]</scope>
    <source>
        <strain evidence="1 2">DSM 1297</strain>
    </source>
</reference>
<proteinExistence type="predicted"/>
<protein>
    <submittedName>
        <fullName evidence="1">Uncharacterized protein</fullName>
    </submittedName>
</protein>
<organism evidence="1 2">
    <name type="scientific">Jeotgalibacillus marinus</name>
    <dbReference type="NCBI Taxonomy" id="86667"/>
    <lineage>
        <taxon>Bacteria</taxon>
        <taxon>Bacillati</taxon>
        <taxon>Bacillota</taxon>
        <taxon>Bacilli</taxon>
        <taxon>Bacillales</taxon>
        <taxon>Caryophanaceae</taxon>
        <taxon>Jeotgalibacillus</taxon>
    </lineage>
</organism>
<evidence type="ECO:0000313" key="1">
    <source>
        <dbReference type="EMBL" id="MEW9502965.1"/>
    </source>
</evidence>
<dbReference type="EMBL" id="JBFMIA010000019">
    <property type="protein sequence ID" value="MEW9502965.1"/>
    <property type="molecule type" value="Genomic_DNA"/>
</dbReference>
<dbReference type="Proteomes" id="UP001556040">
    <property type="component" value="Unassembled WGS sequence"/>
</dbReference>
<comment type="caution">
    <text evidence="1">The sequence shown here is derived from an EMBL/GenBank/DDBJ whole genome shotgun (WGS) entry which is preliminary data.</text>
</comment>
<gene>
    <name evidence="1" type="ORF">AB1471_14310</name>
</gene>
<sequence length="56" mass="6320">MITKASVVNTDEIKAQYITYCKKTRDDNEICIRCLSFFATYAVFSNGQASFLHCGC</sequence>